<feature type="transmembrane region" description="Helical" evidence="1">
    <location>
        <begin position="38"/>
        <end position="61"/>
    </location>
</feature>
<comment type="caution">
    <text evidence="2">The sequence shown here is derived from an EMBL/GenBank/DDBJ whole genome shotgun (WGS) entry which is preliminary data.</text>
</comment>
<protein>
    <recommendedName>
        <fullName evidence="4">DoxX family protein</fullName>
    </recommendedName>
</protein>
<evidence type="ECO:0008006" key="4">
    <source>
        <dbReference type="Google" id="ProtNLM"/>
    </source>
</evidence>
<feature type="transmembrane region" description="Helical" evidence="1">
    <location>
        <begin position="68"/>
        <end position="87"/>
    </location>
</feature>
<dbReference type="RefSeq" id="WP_111596302.1">
    <property type="nucleotide sequence ID" value="NZ_QLLL01000001.1"/>
</dbReference>
<reference evidence="2 3" key="1">
    <citation type="submission" date="2018-06" db="EMBL/GenBank/DDBJ databases">
        <title>Genomic Encyclopedia of Archaeal and Bacterial Type Strains, Phase II (KMG-II): from individual species to whole genera.</title>
        <authorList>
            <person name="Goeker M."/>
        </authorList>
    </citation>
    <scope>NUCLEOTIDE SEQUENCE [LARGE SCALE GENOMIC DNA]</scope>
    <source>
        <strain evidence="2 3">DSM 23857</strain>
    </source>
</reference>
<dbReference type="AlphaFoldDB" id="A0A327R365"/>
<keyword evidence="3" id="KW-1185">Reference proteome</keyword>
<proteinExistence type="predicted"/>
<organism evidence="2 3">
    <name type="scientific">Chitinophaga skermanii</name>
    <dbReference type="NCBI Taxonomy" id="331697"/>
    <lineage>
        <taxon>Bacteria</taxon>
        <taxon>Pseudomonadati</taxon>
        <taxon>Bacteroidota</taxon>
        <taxon>Chitinophagia</taxon>
        <taxon>Chitinophagales</taxon>
        <taxon>Chitinophagaceae</taxon>
        <taxon>Chitinophaga</taxon>
    </lineage>
</organism>
<evidence type="ECO:0000313" key="3">
    <source>
        <dbReference type="Proteomes" id="UP000249547"/>
    </source>
</evidence>
<keyword evidence="1" id="KW-0472">Membrane</keyword>
<dbReference type="Proteomes" id="UP000249547">
    <property type="component" value="Unassembled WGS sequence"/>
</dbReference>
<name>A0A327R365_9BACT</name>
<evidence type="ECO:0000256" key="1">
    <source>
        <dbReference type="SAM" id="Phobius"/>
    </source>
</evidence>
<feature type="transmembrane region" description="Helical" evidence="1">
    <location>
        <begin position="7"/>
        <end position="26"/>
    </location>
</feature>
<keyword evidence="1" id="KW-1133">Transmembrane helix</keyword>
<evidence type="ECO:0000313" key="2">
    <source>
        <dbReference type="EMBL" id="RAJ10402.1"/>
    </source>
</evidence>
<dbReference type="OrthoDB" id="676045at2"/>
<dbReference type="EMBL" id="QLLL01000001">
    <property type="protein sequence ID" value="RAJ10402.1"/>
    <property type="molecule type" value="Genomic_DNA"/>
</dbReference>
<keyword evidence="1" id="KW-0812">Transmembrane</keyword>
<gene>
    <name evidence="2" type="ORF">LX64_00004</name>
</gene>
<sequence>MKTIIPTRVAVVIFGIILAIFGITHFKMGSTMSALVPLPGGVIWVYVTGVALILAAVSFIFDRKVRLSGYLFALFLLIVIFVVHVPLATTGDPMAITNILKDTGLMMGAIVIANTSDN</sequence>
<accession>A0A327R365</accession>